<evidence type="ECO:0000256" key="1">
    <source>
        <dbReference type="ARBA" id="ARBA00004141"/>
    </source>
</evidence>
<feature type="region of interest" description="Disordered" evidence="5">
    <location>
        <begin position="411"/>
        <end position="433"/>
    </location>
</feature>
<feature type="region of interest" description="Disordered" evidence="5">
    <location>
        <begin position="252"/>
        <end position="274"/>
    </location>
</feature>
<protein>
    <recommendedName>
        <fullName evidence="9">G-protein coupled receptors family 2 profile 2 domain-containing protein</fullName>
    </recommendedName>
</protein>
<evidence type="ECO:0008006" key="9">
    <source>
        <dbReference type="Google" id="ProtNLM"/>
    </source>
</evidence>
<organism evidence="7 8">
    <name type="scientific">Mycena belliarum</name>
    <dbReference type="NCBI Taxonomy" id="1033014"/>
    <lineage>
        <taxon>Eukaryota</taxon>
        <taxon>Fungi</taxon>
        <taxon>Dikarya</taxon>
        <taxon>Basidiomycota</taxon>
        <taxon>Agaricomycotina</taxon>
        <taxon>Agaricomycetes</taxon>
        <taxon>Agaricomycetidae</taxon>
        <taxon>Agaricales</taxon>
        <taxon>Marasmiineae</taxon>
        <taxon>Mycenaceae</taxon>
        <taxon>Mycena</taxon>
    </lineage>
</organism>
<feature type="transmembrane region" description="Helical" evidence="6">
    <location>
        <begin position="63"/>
        <end position="87"/>
    </location>
</feature>
<evidence type="ECO:0000256" key="6">
    <source>
        <dbReference type="SAM" id="Phobius"/>
    </source>
</evidence>
<evidence type="ECO:0000256" key="4">
    <source>
        <dbReference type="ARBA" id="ARBA00023136"/>
    </source>
</evidence>
<sequence length="482" mass="52690">MKPRSDLHRQTKCEGCPSFPTMIVLPKPHVRLTGDFGNNVGSILQSLSEPHVPGDFDTHIGTMFQTLTIIGLCLTCLILCGFAYTALHSASKHHLNRVSFRLLTYALLSNLVYGCSFMANSKSTGPSTSCSLTVFLINLTALFSGGICFCIAVNLELVLVHGCNGKRLEKYYVICTAVVCMICTTPPYAAGQLGWNEQSMGCWFNNPDQRAVVRWLVGTHFFWVLFMAVGEAVAFLLIVRYFISFESNQRRVHSGSTSSGTGTFRSEHQPRSPMVQYRNPMGQYRNIILRVGLYPLVACILSLGTVIDLYLAVDLLSHPIMSELNFRLSISSVCIYALRPAIYAVLAASDPSFIRALQELRRPTEQLTVLQLQTSGLRGRFTSTQTASPGEGLHIGFPSDAVTNSVDAAGNALTHPSTDAAKEAPQSQSSESKVGIEHLSAAVIIPEVNAWDMGGDEDMRGPARQVRARRGASPRIDVVSHI</sequence>
<gene>
    <name evidence="7" type="ORF">B0H15DRAFT_1027201</name>
</gene>
<accession>A0AAD6XJB0</accession>
<evidence type="ECO:0000256" key="2">
    <source>
        <dbReference type="ARBA" id="ARBA00022692"/>
    </source>
</evidence>
<feature type="transmembrane region" description="Helical" evidence="6">
    <location>
        <begin position="171"/>
        <end position="190"/>
    </location>
</feature>
<feature type="region of interest" description="Disordered" evidence="5">
    <location>
        <begin position="452"/>
        <end position="482"/>
    </location>
</feature>
<dbReference type="GO" id="GO:0007189">
    <property type="term" value="P:adenylate cyclase-activating G protein-coupled receptor signaling pathway"/>
    <property type="evidence" value="ECO:0007669"/>
    <property type="project" value="TreeGrafter"/>
</dbReference>
<dbReference type="GO" id="GO:0005886">
    <property type="term" value="C:plasma membrane"/>
    <property type="evidence" value="ECO:0007669"/>
    <property type="project" value="TreeGrafter"/>
</dbReference>
<comment type="caution">
    <text evidence="7">The sequence shown here is derived from an EMBL/GenBank/DDBJ whole genome shotgun (WGS) entry which is preliminary data.</text>
</comment>
<dbReference type="Proteomes" id="UP001222325">
    <property type="component" value="Unassembled WGS sequence"/>
</dbReference>
<dbReference type="EMBL" id="JARJCN010000101">
    <property type="protein sequence ID" value="KAJ7075223.1"/>
    <property type="molecule type" value="Genomic_DNA"/>
</dbReference>
<evidence type="ECO:0000313" key="7">
    <source>
        <dbReference type="EMBL" id="KAJ7075223.1"/>
    </source>
</evidence>
<keyword evidence="8" id="KW-1185">Reference proteome</keyword>
<feature type="transmembrane region" description="Helical" evidence="6">
    <location>
        <begin position="99"/>
        <end position="119"/>
    </location>
</feature>
<keyword evidence="2 6" id="KW-0812">Transmembrane</keyword>
<reference evidence="7" key="1">
    <citation type="submission" date="2023-03" db="EMBL/GenBank/DDBJ databases">
        <title>Massive genome expansion in bonnet fungi (Mycena s.s.) driven by repeated elements and novel gene families across ecological guilds.</title>
        <authorList>
            <consortium name="Lawrence Berkeley National Laboratory"/>
            <person name="Harder C.B."/>
            <person name="Miyauchi S."/>
            <person name="Viragh M."/>
            <person name="Kuo A."/>
            <person name="Thoen E."/>
            <person name="Andreopoulos B."/>
            <person name="Lu D."/>
            <person name="Skrede I."/>
            <person name="Drula E."/>
            <person name="Henrissat B."/>
            <person name="Morin E."/>
            <person name="Kohler A."/>
            <person name="Barry K."/>
            <person name="LaButti K."/>
            <person name="Morin E."/>
            <person name="Salamov A."/>
            <person name="Lipzen A."/>
            <person name="Mereny Z."/>
            <person name="Hegedus B."/>
            <person name="Baldrian P."/>
            <person name="Stursova M."/>
            <person name="Weitz H."/>
            <person name="Taylor A."/>
            <person name="Grigoriev I.V."/>
            <person name="Nagy L.G."/>
            <person name="Martin F."/>
            <person name="Kauserud H."/>
        </authorList>
    </citation>
    <scope>NUCLEOTIDE SEQUENCE</scope>
    <source>
        <strain evidence="7">CBHHK173m</strain>
    </source>
</reference>
<dbReference type="GO" id="GO:0004930">
    <property type="term" value="F:G protein-coupled receptor activity"/>
    <property type="evidence" value="ECO:0007669"/>
    <property type="project" value="TreeGrafter"/>
</dbReference>
<dbReference type="Gene3D" id="1.20.1070.10">
    <property type="entry name" value="Rhodopsin 7-helix transmembrane proteins"/>
    <property type="match status" value="1"/>
</dbReference>
<evidence type="ECO:0000256" key="5">
    <source>
        <dbReference type="SAM" id="MobiDB-lite"/>
    </source>
</evidence>
<evidence type="ECO:0000256" key="3">
    <source>
        <dbReference type="ARBA" id="ARBA00022989"/>
    </source>
</evidence>
<name>A0AAD6XJB0_9AGAR</name>
<feature type="transmembrane region" description="Helical" evidence="6">
    <location>
        <begin position="221"/>
        <end position="243"/>
    </location>
</feature>
<evidence type="ECO:0000313" key="8">
    <source>
        <dbReference type="Proteomes" id="UP001222325"/>
    </source>
</evidence>
<dbReference type="PANTHER" id="PTHR23112">
    <property type="entry name" value="G PROTEIN-COUPLED RECEPTOR 157-RELATED"/>
    <property type="match status" value="1"/>
</dbReference>
<feature type="transmembrane region" description="Helical" evidence="6">
    <location>
        <begin position="131"/>
        <end position="159"/>
    </location>
</feature>
<dbReference type="PANTHER" id="PTHR23112:SF0">
    <property type="entry name" value="TRANSMEMBRANE PROTEIN 116"/>
    <property type="match status" value="1"/>
</dbReference>
<dbReference type="AlphaFoldDB" id="A0AAD6XJB0"/>
<feature type="compositionally biased region" description="Low complexity" evidence="5">
    <location>
        <begin position="254"/>
        <end position="263"/>
    </location>
</feature>
<comment type="subcellular location">
    <subcellularLocation>
        <location evidence="1">Membrane</location>
        <topology evidence="1">Multi-pass membrane protein</topology>
    </subcellularLocation>
</comment>
<keyword evidence="4 6" id="KW-0472">Membrane</keyword>
<proteinExistence type="predicted"/>
<keyword evidence="3 6" id="KW-1133">Transmembrane helix</keyword>
<feature type="transmembrane region" description="Helical" evidence="6">
    <location>
        <begin position="287"/>
        <end position="312"/>
    </location>
</feature>